<evidence type="ECO:0000313" key="2">
    <source>
        <dbReference type="Proteomes" id="UP000675920"/>
    </source>
</evidence>
<protein>
    <submittedName>
        <fullName evidence="3">Copper-binding protein</fullName>
    </submittedName>
</protein>
<feature type="chain" id="PRO_5034716910" evidence="1">
    <location>
        <begin position="25"/>
        <end position="119"/>
    </location>
</feature>
<dbReference type="Gene3D" id="2.40.50.320">
    <property type="entry name" value="Copper binding periplasmic protein CusF"/>
    <property type="match status" value="1"/>
</dbReference>
<dbReference type="InterPro" id="IPR042230">
    <property type="entry name" value="CusF_sf"/>
</dbReference>
<dbReference type="AlphaFoldDB" id="A0A8B6X508"/>
<accession>A0A8B6X508</accession>
<dbReference type="InterPro" id="IPR021647">
    <property type="entry name" value="CusF_Ec"/>
</dbReference>
<dbReference type="RefSeq" id="WP_028312028.1">
    <property type="nucleotide sequence ID" value="NZ_AXWS01000014.1"/>
</dbReference>
<reference evidence="3" key="2">
    <citation type="submission" date="2025-08" db="UniProtKB">
        <authorList>
            <consortium name="RefSeq"/>
        </authorList>
    </citation>
    <scope>IDENTIFICATION</scope>
</reference>
<keyword evidence="1" id="KW-0732">Signal</keyword>
<evidence type="ECO:0000313" key="3">
    <source>
        <dbReference type="RefSeq" id="WP_028312028.1"/>
    </source>
</evidence>
<sequence>MKSSFFRALPVVAALAFVAAPLHAQQAAHDHAAHGATAQAAGQAAAQPIWVAGEVRKVDARAGTVTIRHERIPNLDMDAMTMVFKAKPPALLDGLKPGDKLRFTAAMADSELVVTAIER</sequence>
<evidence type="ECO:0000256" key="1">
    <source>
        <dbReference type="SAM" id="SignalP"/>
    </source>
</evidence>
<dbReference type="Proteomes" id="UP000675920">
    <property type="component" value="Unplaced"/>
</dbReference>
<name>A0A8B6X508_9BURK</name>
<organism evidence="2 3">
    <name type="scientific">Derxia gummosa DSM 723</name>
    <dbReference type="NCBI Taxonomy" id="1121388"/>
    <lineage>
        <taxon>Bacteria</taxon>
        <taxon>Pseudomonadati</taxon>
        <taxon>Pseudomonadota</taxon>
        <taxon>Betaproteobacteria</taxon>
        <taxon>Burkholderiales</taxon>
        <taxon>Alcaligenaceae</taxon>
        <taxon>Derxia</taxon>
    </lineage>
</organism>
<keyword evidence="2" id="KW-1185">Reference proteome</keyword>
<dbReference type="Pfam" id="PF11604">
    <property type="entry name" value="CusF_Ec"/>
    <property type="match status" value="1"/>
</dbReference>
<reference evidence="3" key="1">
    <citation type="journal article" date="2005" name="Biochemistry">
        <title>A novel copper-binding fold for the periplasmic copper resistance protein CusF.</title>
        <authorList>
            <person name="Loftin I.R."/>
            <person name="Franke S."/>
            <person name="Roberts S.A."/>
            <person name="Weichsel A."/>
            <person name="Heroux A."/>
            <person name="Montfort W.R."/>
            <person name="Rensing C."/>
            <person name="McEvoy M.M."/>
        </authorList>
    </citation>
    <scope>NUCLEOTIDE SEQUENCE</scope>
</reference>
<feature type="signal peptide" evidence="1">
    <location>
        <begin position="1"/>
        <end position="24"/>
    </location>
</feature>
<dbReference type="OrthoDB" id="9180744at2"/>
<proteinExistence type="predicted"/>